<dbReference type="RefSeq" id="WP_167194541.1">
    <property type="nucleotide sequence ID" value="NZ_JAAORB010000007.1"/>
</dbReference>
<feature type="domain" description="Aspartate/glutamate/uridylate kinase" evidence="8">
    <location>
        <begin position="7"/>
        <end position="299"/>
    </location>
</feature>
<dbReference type="SUPFAM" id="SSF53633">
    <property type="entry name" value="Carbamate kinase-like"/>
    <property type="match status" value="1"/>
</dbReference>
<dbReference type="InterPro" id="IPR045865">
    <property type="entry name" value="ACT-like_dom_sf"/>
</dbReference>
<dbReference type="Gene3D" id="3.40.1160.10">
    <property type="entry name" value="Acetylglutamate kinase-like"/>
    <property type="match status" value="1"/>
</dbReference>
<dbReference type="InterPro" id="IPR036393">
    <property type="entry name" value="AceGlu_kinase-like_sf"/>
</dbReference>
<accession>A0A967B9X9</accession>
<dbReference type="GO" id="GO:0005829">
    <property type="term" value="C:cytosol"/>
    <property type="evidence" value="ECO:0007669"/>
    <property type="project" value="TreeGrafter"/>
</dbReference>
<name>A0A967B9X9_9RHOB</name>
<evidence type="ECO:0000256" key="5">
    <source>
        <dbReference type="ARBA" id="ARBA00022777"/>
    </source>
</evidence>
<dbReference type="EMBL" id="JAAORB010000007">
    <property type="protein sequence ID" value="NHQ74070.1"/>
    <property type="molecule type" value="Genomic_DNA"/>
</dbReference>
<dbReference type="Proteomes" id="UP000639775">
    <property type="component" value="Unassembled WGS sequence"/>
</dbReference>
<keyword evidence="3 9" id="KW-0808">Transferase</keyword>
<dbReference type="EC" id="2.7.2.4" evidence="2"/>
<dbReference type="InterPro" id="IPR001048">
    <property type="entry name" value="Asp/Glu/Uridylate_kinase"/>
</dbReference>
<evidence type="ECO:0000256" key="6">
    <source>
        <dbReference type="ARBA" id="ARBA00022840"/>
    </source>
</evidence>
<dbReference type="GO" id="GO:0009090">
    <property type="term" value="P:homoserine biosynthetic process"/>
    <property type="evidence" value="ECO:0007669"/>
    <property type="project" value="TreeGrafter"/>
</dbReference>
<evidence type="ECO:0000256" key="4">
    <source>
        <dbReference type="ARBA" id="ARBA00022741"/>
    </source>
</evidence>
<keyword evidence="5 9" id="KW-0418">Kinase</keyword>
<keyword evidence="6" id="KW-0067">ATP-binding</keyword>
<dbReference type="PANTHER" id="PTHR21499">
    <property type="entry name" value="ASPARTATE KINASE"/>
    <property type="match status" value="1"/>
</dbReference>
<evidence type="ECO:0000256" key="7">
    <source>
        <dbReference type="ARBA" id="ARBA00047872"/>
    </source>
</evidence>
<dbReference type="Gene3D" id="3.30.2130.10">
    <property type="entry name" value="VC0802-like"/>
    <property type="match status" value="1"/>
</dbReference>
<dbReference type="GO" id="GO:0009089">
    <property type="term" value="P:lysine biosynthetic process via diaminopimelate"/>
    <property type="evidence" value="ECO:0007669"/>
    <property type="project" value="TreeGrafter"/>
</dbReference>
<evidence type="ECO:0000259" key="8">
    <source>
        <dbReference type="Pfam" id="PF00696"/>
    </source>
</evidence>
<organism evidence="9 10">
    <name type="scientific">Roseovarius gahaiensis</name>
    <dbReference type="NCBI Taxonomy" id="2716691"/>
    <lineage>
        <taxon>Bacteria</taxon>
        <taxon>Pseudomonadati</taxon>
        <taxon>Pseudomonadota</taxon>
        <taxon>Alphaproteobacteria</taxon>
        <taxon>Rhodobacterales</taxon>
        <taxon>Roseobacteraceae</taxon>
        <taxon>Roseovarius</taxon>
    </lineage>
</organism>
<evidence type="ECO:0000256" key="3">
    <source>
        <dbReference type="ARBA" id="ARBA00022679"/>
    </source>
</evidence>
<sequence>MTFENHTVEKIGGTSMSRLDELVENLFKRDNEDKIYNRVFVVSAFGGITNLLLEHKKSDEPGVYARFANDEDDHGWLDALSTVAQGMRDAHKAVLHNPADLSDADDFVRERVEGVRNCLIDLQRLCSYGHFRLSQHMMLTREMLSGLGESHSAYVTTLALRREGINARFVDLSGWRDEREMTLDERINDALGDVDVATELPIVTGYAQCAEGLMAEYDRGYSEVTFSRIAALTGAREAIIHKEFHLSSADPNLVDGDVRKLGHTNYDVADQLSNMGMEAIHPKAAKTLRQADVPLRVTNAFEPHDPGTLIDDQPAETPGAEIVTGLNVHALEVFEQDMVGVKGYDAKILDVLTRHGIRIVSKTSNANTITHYVDAPLRDLRKVEADLNKAYPSAELTLQPLAIAAVIGRDLTGVSVLGEGLKALAAADVKVKAAQQTTRSVDVQFIVPRESLAASISALHGALIPSAQVADLKPGKKAA</sequence>
<dbReference type="GO" id="GO:0004072">
    <property type="term" value="F:aspartate kinase activity"/>
    <property type="evidence" value="ECO:0007669"/>
    <property type="project" value="UniProtKB-EC"/>
</dbReference>
<dbReference type="SUPFAM" id="SSF55021">
    <property type="entry name" value="ACT-like"/>
    <property type="match status" value="1"/>
</dbReference>
<comment type="catalytic activity">
    <reaction evidence="7">
        <text>L-aspartate + ATP = 4-phospho-L-aspartate + ADP</text>
        <dbReference type="Rhea" id="RHEA:23776"/>
        <dbReference type="ChEBI" id="CHEBI:29991"/>
        <dbReference type="ChEBI" id="CHEBI:30616"/>
        <dbReference type="ChEBI" id="CHEBI:57535"/>
        <dbReference type="ChEBI" id="CHEBI:456216"/>
        <dbReference type="EC" id="2.7.2.4"/>
    </reaction>
</comment>
<reference evidence="9" key="1">
    <citation type="submission" date="2020-03" db="EMBL/GenBank/DDBJ databases">
        <title>Roseovarius gahaiensis sp. nov., isolated from Gahai Saline Lake, China.</title>
        <authorList>
            <person name="Sun X."/>
        </authorList>
    </citation>
    <scope>NUCLEOTIDE SEQUENCE</scope>
    <source>
        <strain evidence="9">GH877</strain>
    </source>
</reference>
<evidence type="ECO:0000313" key="10">
    <source>
        <dbReference type="Proteomes" id="UP000639775"/>
    </source>
</evidence>
<keyword evidence="10" id="KW-1185">Reference proteome</keyword>
<evidence type="ECO:0000256" key="1">
    <source>
        <dbReference type="ARBA" id="ARBA00010122"/>
    </source>
</evidence>
<dbReference type="Pfam" id="PF00696">
    <property type="entry name" value="AA_kinase"/>
    <property type="match status" value="1"/>
</dbReference>
<protein>
    <recommendedName>
        <fullName evidence="2">aspartate kinase</fullName>
        <ecNumber evidence="2">2.7.2.4</ecNumber>
    </recommendedName>
</protein>
<comment type="similarity">
    <text evidence="1">Belongs to the aspartokinase family.</text>
</comment>
<dbReference type="CDD" id="cd04910">
    <property type="entry name" value="ACT_AK-Ectoine_1"/>
    <property type="match status" value="1"/>
</dbReference>
<dbReference type="GO" id="GO:0005524">
    <property type="term" value="F:ATP binding"/>
    <property type="evidence" value="ECO:0007669"/>
    <property type="project" value="UniProtKB-KW"/>
</dbReference>
<evidence type="ECO:0000256" key="2">
    <source>
        <dbReference type="ARBA" id="ARBA00013059"/>
    </source>
</evidence>
<gene>
    <name evidence="9" type="ORF">HAT86_06260</name>
</gene>
<proteinExistence type="inferred from homology"/>
<dbReference type="NCBIfam" id="NF006614">
    <property type="entry name" value="PRK09181.1"/>
    <property type="match status" value="1"/>
</dbReference>
<evidence type="ECO:0000313" key="9">
    <source>
        <dbReference type="EMBL" id="NHQ74070.1"/>
    </source>
</evidence>
<dbReference type="PANTHER" id="PTHR21499:SF3">
    <property type="entry name" value="ASPARTOKINASE"/>
    <property type="match status" value="1"/>
</dbReference>
<comment type="caution">
    <text evidence="9">The sequence shown here is derived from an EMBL/GenBank/DDBJ whole genome shotgun (WGS) entry which is preliminary data.</text>
</comment>
<keyword evidence="4" id="KW-0547">Nucleotide-binding</keyword>
<dbReference type="AlphaFoldDB" id="A0A967B9X9"/>